<gene>
    <name evidence="2" type="ORF">L3X38_018108</name>
</gene>
<dbReference type="AlphaFoldDB" id="A0AAD4WAZ6"/>
<evidence type="ECO:0000313" key="3">
    <source>
        <dbReference type="Proteomes" id="UP001054821"/>
    </source>
</evidence>
<protein>
    <submittedName>
        <fullName evidence="2">Uncharacterized protein</fullName>
    </submittedName>
</protein>
<evidence type="ECO:0000313" key="2">
    <source>
        <dbReference type="EMBL" id="KAI5338836.1"/>
    </source>
</evidence>
<organism evidence="2 3">
    <name type="scientific">Prunus dulcis</name>
    <name type="common">Almond</name>
    <name type="synonym">Amygdalus dulcis</name>
    <dbReference type="NCBI Taxonomy" id="3755"/>
    <lineage>
        <taxon>Eukaryota</taxon>
        <taxon>Viridiplantae</taxon>
        <taxon>Streptophyta</taxon>
        <taxon>Embryophyta</taxon>
        <taxon>Tracheophyta</taxon>
        <taxon>Spermatophyta</taxon>
        <taxon>Magnoliopsida</taxon>
        <taxon>eudicotyledons</taxon>
        <taxon>Gunneridae</taxon>
        <taxon>Pentapetalae</taxon>
        <taxon>rosids</taxon>
        <taxon>fabids</taxon>
        <taxon>Rosales</taxon>
        <taxon>Rosaceae</taxon>
        <taxon>Amygdaloideae</taxon>
        <taxon>Amygdaleae</taxon>
        <taxon>Prunus</taxon>
    </lineage>
</organism>
<evidence type="ECO:0000256" key="1">
    <source>
        <dbReference type="SAM" id="MobiDB-lite"/>
    </source>
</evidence>
<accession>A0AAD4WAZ6</accession>
<feature type="compositionally biased region" description="Basic and acidic residues" evidence="1">
    <location>
        <begin position="31"/>
        <end position="41"/>
    </location>
</feature>
<sequence>MYLRGIWDPVGRKIIRSRDVVFFEDQNIEDIRRSDKLDNPREYPTNLDPVPPSLEHSDGRDESNDTEDPASDPIINEPVDDETSDDHTTDATLGLESYCFVALVVTASNGG</sequence>
<proteinExistence type="predicted"/>
<dbReference type="Proteomes" id="UP001054821">
    <property type="component" value="Chromosome 3"/>
</dbReference>
<name>A0AAD4WAZ6_PRUDU</name>
<dbReference type="EMBL" id="JAJFAZ020000003">
    <property type="protein sequence ID" value="KAI5338836.1"/>
    <property type="molecule type" value="Genomic_DNA"/>
</dbReference>
<feature type="region of interest" description="Disordered" evidence="1">
    <location>
        <begin position="31"/>
        <end position="90"/>
    </location>
</feature>
<reference evidence="2 3" key="1">
    <citation type="journal article" date="2022" name="G3 (Bethesda)">
        <title>Whole-genome sequence and methylome profiling of the almond [Prunus dulcis (Mill.) D.A. Webb] cultivar 'Nonpareil'.</title>
        <authorList>
            <person name="D'Amico-Willman K.M."/>
            <person name="Ouma W.Z."/>
            <person name="Meulia T."/>
            <person name="Sideli G.M."/>
            <person name="Gradziel T.M."/>
            <person name="Fresnedo-Ramirez J."/>
        </authorList>
    </citation>
    <scope>NUCLEOTIDE SEQUENCE [LARGE SCALE GENOMIC DNA]</scope>
    <source>
        <strain evidence="2">Clone GOH B32 T37-40</strain>
    </source>
</reference>
<keyword evidence="3" id="KW-1185">Reference proteome</keyword>
<comment type="caution">
    <text evidence="2">The sequence shown here is derived from an EMBL/GenBank/DDBJ whole genome shotgun (WGS) entry which is preliminary data.</text>
</comment>